<dbReference type="Proteomes" id="UP001596074">
    <property type="component" value="Unassembled WGS sequence"/>
</dbReference>
<dbReference type="GO" id="GO:0032259">
    <property type="term" value="P:methylation"/>
    <property type="evidence" value="ECO:0007669"/>
    <property type="project" value="UniProtKB-KW"/>
</dbReference>
<dbReference type="Pfam" id="PF08241">
    <property type="entry name" value="Methyltransf_11"/>
    <property type="match status" value="1"/>
</dbReference>
<dbReference type="CDD" id="cd02440">
    <property type="entry name" value="AdoMet_MTases"/>
    <property type="match status" value="1"/>
</dbReference>
<feature type="domain" description="Methyltransferase type 11" evidence="1">
    <location>
        <begin position="52"/>
        <end position="148"/>
    </location>
</feature>
<dbReference type="RefSeq" id="WP_378286235.1">
    <property type="nucleotide sequence ID" value="NZ_JBHSON010000054.1"/>
</dbReference>
<keyword evidence="2" id="KW-0489">Methyltransferase</keyword>
<dbReference type="GO" id="GO:0008168">
    <property type="term" value="F:methyltransferase activity"/>
    <property type="evidence" value="ECO:0007669"/>
    <property type="project" value="UniProtKB-KW"/>
</dbReference>
<gene>
    <name evidence="2" type="ORF">ACFPZN_33110</name>
</gene>
<keyword evidence="3" id="KW-1185">Reference proteome</keyword>
<dbReference type="Gene3D" id="3.40.50.150">
    <property type="entry name" value="Vaccinia Virus protein VP39"/>
    <property type="match status" value="1"/>
</dbReference>
<dbReference type="InterPro" id="IPR013216">
    <property type="entry name" value="Methyltransf_11"/>
</dbReference>
<protein>
    <submittedName>
        <fullName evidence="2">Class I SAM-dependent methyltransferase</fullName>
        <ecNumber evidence="2">2.1.1.-</ecNumber>
    </submittedName>
</protein>
<dbReference type="PANTHER" id="PTHR43861">
    <property type="entry name" value="TRANS-ACONITATE 2-METHYLTRANSFERASE-RELATED"/>
    <property type="match status" value="1"/>
</dbReference>
<proteinExistence type="predicted"/>
<keyword evidence="2" id="KW-0808">Transferase</keyword>
<accession>A0ABW1A4L6</accession>
<evidence type="ECO:0000313" key="3">
    <source>
        <dbReference type="Proteomes" id="UP001596074"/>
    </source>
</evidence>
<reference evidence="3" key="1">
    <citation type="journal article" date="2019" name="Int. J. Syst. Evol. Microbiol.">
        <title>The Global Catalogue of Microorganisms (GCM) 10K type strain sequencing project: providing services to taxonomists for standard genome sequencing and annotation.</title>
        <authorList>
            <consortium name="The Broad Institute Genomics Platform"/>
            <consortium name="The Broad Institute Genome Sequencing Center for Infectious Disease"/>
            <person name="Wu L."/>
            <person name="Ma J."/>
        </authorList>
    </citation>
    <scope>NUCLEOTIDE SEQUENCE [LARGE SCALE GENOMIC DNA]</scope>
    <source>
        <strain evidence="3">KCTC 42087</strain>
    </source>
</reference>
<evidence type="ECO:0000313" key="2">
    <source>
        <dbReference type="EMBL" id="MFC5750490.1"/>
    </source>
</evidence>
<dbReference type="EC" id="2.1.1.-" evidence="2"/>
<dbReference type="SUPFAM" id="SSF53335">
    <property type="entry name" value="S-adenosyl-L-methionine-dependent methyltransferases"/>
    <property type="match status" value="1"/>
</dbReference>
<dbReference type="EMBL" id="JBHSON010000054">
    <property type="protein sequence ID" value="MFC5750490.1"/>
    <property type="molecule type" value="Genomic_DNA"/>
</dbReference>
<dbReference type="PANTHER" id="PTHR43861:SF1">
    <property type="entry name" value="TRANS-ACONITATE 2-METHYLTRANSFERASE"/>
    <property type="match status" value="1"/>
</dbReference>
<sequence length="275" mass="29311">MTEIVNVDQSAAWNGYEGEHWAARHDRYDTLNGAFNDRLLEAAAIGDRDRVLDIGCGNGQVTRLAARRGRRATGVDLSAPMLARARACAEQEDVPNVTFHQGDAQVHPFPDGAYDVAISRFGIMFFADPVAAFTNVHRALTGNGRLAFLCMDDLTDTALGAVLNALKPFLPHPGPVTGPPRTGPTSLADPAHVDALLTRAGFRNITATHVEAPQLWGRDPADAAEFLSGWGPVRHHLPPEATEPARTALTQAFTPFAGPTGVQVPGTAWLVTAAA</sequence>
<name>A0ABW1A4L6_9ACTN</name>
<evidence type="ECO:0000259" key="1">
    <source>
        <dbReference type="Pfam" id="PF08241"/>
    </source>
</evidence>
<organism evidence="2 3">
    <name type="scientific">Actinomadura rugatobispora</name>
    <dbReference type="NCBI Taxonomy" id="1994"/>
    <lineage>
        <taxon>Bacteria</taxon>
        <taxon>Bacillati</taxon>
        <taxon>Actinomycetota</taxon>
        <taxon>Actinomycetes</taxon>
        <taxon>Streptosporangiales</taxon>
        <taxon>Thermomonosporaceae</taxon>
        <taxon>Actinomadura</taxon>
    </lineage>
</organism>
<comment type="caution">
    <text evidence="2">The sequence shown here is derived from an EMBL/GenBank/DDBJ whole genome shotgun (WGS) entry which is preliminary data.</text>
</comment>
<dbReference type="InterPro" id="IPR029063">
    <property type="entry name" value="SAM-dependent_MTases_sf"/>
</dbReference>